<dbReference type="GO" id="GO:0019748">
    <property type="term" value="P:secondary metabolic process"/>
    <property type="evidence" value="ECO:0007669"/>
    <property type="project" value="TreeGrafter"/>
</dbReference>
<sequence>MTTQENTIALVTGANTGIGFHLARQLAQTGARVLLGSRDPGRGSDAAEKLAAEGLQVEQLTIDITDDQSIAAAVHRVSQTHGRVDLLINNAAIAGDLQPASAVSRESMLATYDTNVAGVAAVTNGFLPLLRASSRARVLNVSSELGSTRLVNDPDWPFSHVATAAYQASKSALDMLTVLYAKELAAQNIAVVSVSPGYRATGLSNGEPMEGAGDPAEGAAGIVGVALSGELRTGLFFSDQGELVPW</sequence>
<dbReference type="PANTHER" id="PTHR43544">
    <property type="entry name" value="SHORT-CHAIN DEHYDROGENASE/REDUCTASE"/>
    <property type="match status" value="1"/>
</dbReference>
<organism evidence="2 3">
    <name type="scientific">Mycolicibacterium tokaiense</name>
    <dbReference type="NCBI Taxonomy" id="39695"/>
    <lineage>
        <taxon>Bacteria</taxon>
        <taxon>Bacillati</taxon>
        <taxon>Actinomycetota</taxon>
        <taxon>Actinomycetes</taxon>
        <taxon>Mycobacteriales</taxon>
        <taxon>Mycobacteriaceae</taxon>
        <taxon>Mycolicibacterium</taxon>
    </lineage>
</organism>
<dbReference type="Gene3D" id="3.40.50.720">
    <property type="entry name" value="NAD(P)-binding Rossmann-like Domain"/>
    <property type="match status" value="1"/>
</dbReference>
<dbReference type="PRINTS" id="PR00080">
    <property type="entry name" value="SDRFAMILY"/>
</dbReference>
<name>A0A378TD35_9MYCO</name>
<dbReference type="InterPro" id="IPR051468">
    <property type="entry name" value="Fungal_SecMetab_SDRs"/>
</dbReference>
<protein>
    <submittedName>
        <fullName evidence="2">Short-chain dehydrogenase</fullName>
        <ecNumber evidence="2">1.1.1.100</ecNumber>
        <ecNumber evidence="2">1.1.1.163</ecNumber>
    </submittedName>
</protein>
<proteinExistence type="inferred from homology"/>
<comment type="similarity">
    <text evidence="1">Belongs to the short-chain dehydrogenases/reductases (SDR) family.</text>
</comment>
<dbReference type="InterPro" id="IPR036291">
    <property type="entry name" value="NAD(P)-bd_dom_sf"/>
</dbReference>
<dbReference type="GO" id="GO:0005737">
    <property type="term" value="C:cytoplasm"/>
    <property type="evidence" value="ECO:0007669"/>
    <property type="project" value="TreeGrafter"/>
</dbReference>
<dbReference type="EMBL" id="UGQT01000001">
    <property type="protein sequence ID" value="STZ58721.1"/>
    <property type="molecule type" value="Genomic_DNA"/>
</dbReference>
<evidence type="ECO:0000313" key="3">
    <source>
        <dbReference type="Proteomes" id="UP000254978"/>
    </source>
</evidence>
<dbReference type="Pfam" id="PF00106">
    <property type="entry name" value="adh_short"/>
    <property type="match status" value="1"/>
</dbReference>
<dbReference type="SUPFAM" id="SSF51735">
    <property type="entry name" value="NAD(P)-binding Rossmann-fold domains"/>
    <property type="match status" value="1"/>
</dbReference>
<evidence type="ECO:0000313" key="2">
    <source>
        <dbReference type="EMBL" id="STZ58721.1"/>
    </source>
</evidence>
<gene>
    <name evidence="2" type="primary">cpnA_1</name>
    <name evidence="2" type="ORF">NCTC10821_02236</name>
</gene>
<dbReference type="OrthoDB" id="9781117at2"/>
<accession>A0A378TD35</accession>
<dbReference type="GO" id="GO:0004316">
    <property type="term" value="F:3-oxoacyl-[acyl-carrier-protein] reductase (NADPH) activity"/>
    <property type="evidence" value="ECO:0007669"/>
    <property type="project" value="UniProtKB-EC"/>
</dbReference>
<keyword evidence="3" id="KW-1185">Reference proteome</keyword>
<keyword evidence="2" id="KW-0560">Oxidoreductase</keyword>
<evidence type="ECO:0000256" key="1">
    <source>
        <dbReference type="RuleBase" id="RU000363"/>
    </source>
</evidence>
<dbReference type="InterPro" id="IPR002347">
    <property type="entry name" value="SDR_fam"/>
</dbReference>
<dbReference type="AlphaFoldDB" id="A0A378TD35"/>
<dbReference type="EC" id="1.1.1.100" evidence="2"/>
<dbReference type="PANTHER" id="PTHR43544:SF32">
    <property type="entry name" value="CHAIN DEHYDROGENASE, PUTATIVE (AFU_ORTHOLOGUE AFUA_5G01530)-RELATED"/>
    <property type="match status" value="1"/>
</dbReference>
<dbReference type="RefSeq" id="WP_115278449.1">
    <property type="nucleotide sequence ID" value="NZ_AP022600.1"/>
</dbReference>
<dbReference type="PRINTS" id="PR00081">
    <property type="entry name" value="GDHRDH"/>
</dbReference>
<reference evidence="2 3" key="1">
    <citation type="submission" date="2018-06" db="EMBL/GenBank/DDBJ databases">
        <authorList>
            <consortium name="Pathogen Informatics"/>
            <person name="Doyle S."/>
        </authorList>
    </citation>
    <scope>NUCLEOTIDE SEQUENCE [LARGE SCALE GENOMIC DNA]</scope>
    <source>
        <strain evidence="2 3">NCTC10821</strain>
    </source>
</reference>
<dbReference type="Proteomes" id="UP000254978">
    <property type="component" value="Unassembled WGS sequence"/>
</dbReference>
<dbReference type="GO" id="GO:0055041">
    <property type="term" value="F:cyclopentanol dehydrogenase activity"/>
    <property type="evidence" value="ECO:0007669"/>
    <property type="project" value="UniProtKB-EC"/>
</dbReference>
<dbReference type="EC" id="1.1.1.163" evidence="2"/>